<evidence type="ECO:0000313" key="3">
    <source>
        <dbReference type="Proteomes" id="UP000027866"/>
    </source>
</evidence>
<comment type="caution">
    <text evidence="2">The sequence shown here is derived from an EMBL/GenBank/DDBJ whole genome shotgun (WGS) entry which is preliminary data.</text>
</comment>
<dbReference type="PATRIC" id="fig|39960.10.peg.767"/>
<evidence type="ECO:0000256" key="1">
    <source>
        <dbReference type="SAM" id="Phobius"/>
    </source>
</evidence>
<protein>
    <submittedName>
        <fullName evidence="2">Uncharacterized protein</fullName>
    </submittedName>
</protein>
<accession>A0A074MWD3</accession>
<feature type="transmembrane region" description="Helical" evidence="1">
    <location>
        <begin position="74"/>
        <end position="94"/>
    </location>
</feature>
<dbReference type="AlphaFoldDB" id="A0A074MWD3"/>
<dbReference type="OrthoDB" id="7619493at2"/>
<keyword evidence="1" id="KW-1133">Transmembrane helix</keyword>
<keyword evidence="1" id="KW-0472">Membrane</keyword>
<dbReference type="KEGG" id="elq:Ga0102493_111684"/>
<keyword evidence="3" id="KW-1185">Reference proteome</keyword>
<gene>
    <name evidence="2" type="ORF">EH32_02765</name>
</gene>
<sequence>MNEGRLGAPIGRRPVGQGWRLFLWLAAAFNFVVGLLGMLSPAASFDARLIGLFVFAFGIVYLQAARDPERLAPVLWAGVIAKVGTAALFAPQGFGADGSLLVASAVVIDALFAVGFLAFLLSRGGDL</sequence>
<organism evidence="2 3">
    <name type="scientific">Erythrobacter litoralis</name>
    <dbReference type="NCBI Taxonomy" id="39960"/>
    <lineage>
        <taxon>Bacteria</taxon>
        <taxon>Pseudomonadati</taxon>
        <taxon>Pseudomonadota</taxon>
        <taxon>Alphaproteobacteria</taxon>
        <taxon>Sphingomonadales</taxon>
        <taxon>Erythrobacteraceae</taxon>
        <taxon>Erythrobacter/Porphyrobacter group</taxon>
        <taxon>Erythrobacter</taxon>
    </lineage>
</organism>
<dbReference type="EMBL" id="JMIX01000013">
    <property type="protein sequence ID" value="KEO89927.1"/>
    <property type="molecule type" value="Genomic_DNA"/>
</dbReference>
<feature type="transmembrane region" description="Helical" evidence="1">
    <location>
        <begin position="45"/>
        <end position="62"/>
    </location>
</feature>
<dbReference type="RefSeq" id="WP_034906158.1">
    <property type="nucleotide sequence ID" value="NZ_CP017057.1"/>
</dbReference>
<keyword evidence="1" id="KW-0812">Transmembrane</keyword>
<dbReference type="Proteomes" id="UP000027866">
    <property type="component" value="Unassembled WGS sequence"/>
</dbReference>
<feature type="transmembrane region" description="Helical" evidence="1">
    <location>
        <begin position="21"/>
        <end position="39"/>
    </location>
</feature>
<evidence type="ECO:0000313" key="2">
    <source>
        <dbReference type="EMBL" id="KEO89927.1"/>
    </source>
</evidence>
<feature type="transmembrane region" description="Helical" evidence="1">
    <location>
        <begin position="100"/>
        <end position="121"/>
    </location>
</feature>
<reference evidence="2 3" key="1">
    <citation type="submission" date="2014-04" db="EMBL/GenBank/DDBJ databases">
        <title>A comprehensive comparison of genomes of Erythrobacter spp. Strains.</title>
        <authorList>
            <person name="Zheng Q."/>
        </authorList>
    </citation>
    <scope>NUCLEOTIDE SEQUENCE [LARGE SCALE GENOMIC DNA]</scope>
    <source>
        <strain evidence="2 3">DSM 8509</strain>
    </source>
</reference>
<proteinExistence type="predicted"/>
<name>A0A074MWD3_9SPHN</name>